<reference evidence="2" key="1">
    <citation type="submission" date="2020-05" db="EMBL/GenBank/DDBJ databases">
        <title>Mycena genomes resolve the evolution of fungal bioluminescence.</title>
        <authorList>
            <person name="Tsai I.J."/>
        </authorList>
    </citation>
    <scope>NUCLEOTIDE SEQUENCE</scope>
    <source>
        <strain evidence="2">160909Yilan</strain>
    </source>
</reference>
<feature type="transmembrane region" description="Helical" evidence="1">
    <location>
        <begin position="33"/>
        <end position="52"/>
    </location>
</feature>
<proteinExistence type="predicted"/>
<dbReference type="OrthoDB" id="3045689at2759"/>
<gene>
    <name evidence="2" type="ORF">MSAN_00976300</name>
</gene>
<name>A0A8H7DAC8_9AGAR</name>
<keyword evidence="1" id="KW-1133">Transmembrane helix</keyword>
<protein>
    <submittedName>
        <fullName evidence="2">Uncharacterized protein</fullName>
    </submittedName>
</protein>
<dbReference type="EMBL" id="JACAZH010000006">
    <property type="protein sequence ID" value="KAF7367165.1"/>
    <property type="molecule type" value="Genomic_DNA"/>
</dbReference>
<sequence length="234" mass="25749">MFCAERVVSVGTGASLFTIAMDIYISGSLGHRRTAIATIPIIFAVIGAWFNFGAHQAIFRTDPHNSCTFPDGSLMGKPRFSFVLVDVPDVMIDSMTSLTEMYFSRAWLAPSVVLLGFIRLVAGRWNPALGGIVVASAGLPLFMVVILIPMGLIWLVLWVMFWGPLYIIAFFPQLGFFPLTRISVSEKHQLAALLGIGFIAAFRSDRRISKTFHGRADSDASTSEKHKHQALLDL</sequence>
<keyword evidence="1" id="KW-0472">Membrane</keyword>
<dbReference type="AlphaFoldDB" id="A0A8H7DAC8"/>
<accession>A0A8H7DAC8</accession>
<feature type="transmembrane region" description="Helical" evidence="1">
    <location>
        <begin position="155"/>
        <end position="176"/>
    </location>
</feature>
<evidence type="ECO:0000313" key="3">
    <source>
        <dbReference type="Proteomes" id="UP000623467"/>
    </source>
</evidence>
<feature type="transmembrane region" description="Helical" evidence="1">
    <location>
        <begin position="102"/>
        <end position="122"/>
    </location>
</feature>
<feature type="transmembrane region" description="Helical" evidence="1">
    <location>
        <begin position="128"/>
        <end position="148"/>
    </location>
</feature>
<keyword evidence="3" id="KW-1185">Reference proteome</keyword>
<dbReference type="Proteomes" id="UP000623467">
    <property type="component" value="Unassembled WGS sequence"/>
</dbReference>
<comment type="caution">
    <text evidence="2">The sequence shown here is derived from an EMBL/GenBank/DDBJ whole genome shotgun (WGS) entry which is preliminary data.</text>
</comment>
<organism evidence="2 3">
    <name type="scientific">Mycena sanguinolenta</name>
    <dbReference type="NCBI Taxonomy" id="230812"/>
    <lineage>
        <taxon>Eukaryota</taxon>
        <taxon>Fungi</taxon>
        <taxon>Dikarya</taxon>
        <taxon>Basidiomycota</taxon>
        <taxon>Agaricomycotina</taxon>
        <taxon>Agaricomycetes</taxon>
        <taxon>Agaricomycetidae</taxon>
        <taxon>Agaricales</taxon>
        <taxon>Marasmiineae</taxon>
        <taxon>Mycenaceae</taxon>
        <taxon>Mycena</taxon>
    </lineage>
</organism>
<evidence type="ECO:0000256" key="1">
    <source>
        <dbReference type="SAM" id="Phobius"/>
    </source>
</evidence>
<feature type="transmembrane region" description="Helical" evidence="1">
    <location>
        <begin position="7"/>
        <end position="27"/>
    </location>
</feature>
<keyword evidence="1" id="KW-0812">Transmembrane</keyword>
<evidence type="ECO:0000313" key="2">
    <source>
        <dbReference type="EMBL" id="KAF7367165.1"/>
    </source>
</evidence>